<gene>
    <name evidence="2" type="ORF">TIFTF001_030345</name>
</gene>
<evidence type="ECO:0000313" key="3">
    <source>
        <dbReference type="Proteomes" id="UP001187192"/>
    </source>
</evidence>
<accession>A0AA88DT24</accession>
<keyword evidence="3" id="KW-1185">Reference proteome</keyword>
<reference evidence="2" key="1">
    <citation type="submission" date="2023-07" db="EMBL/GenBank/DDBJ databases">
        <title>draft genome sequence of fig (Ficus carica).</title>
        <authorList>
            <person name="Takahashi T."/>
            <person name="Nishimura K."/>
        </authorList>
    </citation>
    <scope>NUCLEOTIDE SEQUENCE</scope>
</reference>
<comment type="caution">
    <text evidence="2">The sequence shown here is derived from an EMBL/GenBank/DDBJ whole genome shotgun (WGS) entry which is preliminary data.</text>
</comment>
<proteinExistence type="predicted"/>
<dbReference type="Proteomes" id="UP001187192">
    <property type="component" value="Unassembled WGS sequence"/>
</dbReference>
<organism evidence="2 3">
    <name type="scientific">Ficus carica</name>
    <name type="common">Common fig</name>
    <dbReference type="NCBI Taxonomy" id="3494"/>
    <lineage>
        <taxon>Eukaryota</taxon>
        <taxon>Viridiplantae</taxon>
        <taxon>Streptophyta</taxon>
        <taxon>Embryophyta</taxon>
        <taxon>Tracheophyta</taxon>
        <taxon>Spermatophyta</taxon>
        <taxon>Magnoliopsida</taxon>
        <taxon>eudicotyledons</taxon>
        <taxon>Gunneridae</taxon>
        <taxon>Pentapetalae</taxon>
        <taxon>rosids</taxon>
        <taxon>fabids</taxon>
        <taxon>Rosales</taxon>
        <taxon>Moraceae</taxon>
        <taxon>Ficeae</taxon>
        <taxon>Ficus</taxon>
    </lineage>
</organism>
<dbReference type="EMBL" id="BTGU01000109">
    <property type="protein sequence ID" value="GMN61257.1"/>
    <property type="molecule type" value="Genomic_DNA"/>
</dbReference>
<evidence type="ECO:0000256" key="1">
    <source>
        <dbReference type="SAM" id="MobiDB-lite"/>
    </source>
</evidence>
<name>A0AA88DT24_FICCA</name>
<feature type="region of interest" description="Disordered" evidence="1">
    <location>
        <begin position="24"/>
        <end position="43"/>
    </location>
</feature>
<dbReference type="AlphaFoldDB" id="A0AA88DT24"/>
<evidence type="ECO:0000313" key="2">
    <source>
        <dbReference type="EMBL" id="GMN61257.1"/>
    </source>
</evidence>
<protein>
    <submittedName>
        <fullName evidence="2">Uncharacterized protein</fullName>
    </submittedName>
</protein>
<sequence>MYAANGVPVGGHVDVNADYVLVDGVDDTGPSTEGSKMHRGGVQ</sequence>